<protein>
    <submittedName>
        <fullName evidence="1">Uncharacterized protein</fullName>
    </submittedName>
</protein>
<dbReference type="AlphaFoldDB" id="A0A9D1H281"/>
<organism evidence="1 2">
    <name type="scientific">Candidatus Ornithomonoglobus intestinigallinarum</name>
    <dbReference type="NCBI Taxonomy" id="2840894"/>
    <lineage>
        <taxon>Bacteria</taxon>
        <taxon>Bacillati</taxon>
        <taxon>Bacillota</taxon>
        <taxon>Clostridia</taxon>
        <taxon>Candidatus Ornithomonoglobus</taxon>
    </lineage>
</organism>
<proteinExistence type="predicted"/>
<dbReference type="Proteomes" id="UP000824165">
    <property type="component" value="Unassembled WGS sequence"/>
</dbReference>
<evidence type="ECO:0000313" key="1">
    <source>
        <dbReference type="EMBL" id="HIT84883.1"/>
    </source>
</evidence>
<reference evidence="1" key="2">
    <citation type="journal article" date="2021" name="PeerJ">
        <title>Extensive microbial diversity within the chicken gut microbiome revealed by metagenomics and culture.</title>
        <authorList>
            <person name="Gilroy R."/>
            <person name="Ravi A."/>
            <person name="Getino M."/>
            <person name="Pursley I."/>
            <person name="Horton D.L."/>
            <person name="Alikhan N.F."/>
            <person name="Baker D."/>
            <person name="Gharbi K."/>
            <person name="Hall N."/>
            <person name="Watson M."/>
            <person name="Adriaenssens E.M."/>
            <person name="Foster-Nyarko E."/>
            <person name="Jarju S."/>
            <person name="Secka A."/>
            <person name="Antonio M."/>
            <person name="Oren A."/>
            <person name="Chaudhuri R.R."/>
            <person name="La Ragione R."/>
            <person name="Hildebrand F."/>
            <person name="Pallen M.J."/>
        </authorList>
    </citation>
    <scope>NUCLEOTIDE SEQUENCE</scope>
    <source>
        <strain evidence="1">CHK181-108</strain>
    </source>
</reference>
<name>A0A9D1H281_9FIRM</name>
<gene>
    <name evidence="1" type="ORF">IAA60_03135</name>
</gene>
<comment type="caution">
    <text evidence="1">The sequence shown here is derived from an EMBL/GenBank/DDBJ whole genome shotgun (WGS) entry which is preliminary data.</text>
</comment>
<accession>A0A9D1H281</accession>
<evidence type="ECO:0000313" key="2">
    <source>
        <dbReference type="Proteomes" id="UP000824165"/>
    </source>
</evidence>
<reference evidence="1" key="1">
    <citation type="submission" date="2020-10" db="EMBL/GenBank/DDBJ databases">
        <authorList>
            <person name="Gilroy R."/>
        </authorList>
    </citation>
    <scope>NUCLEOTIDE SEQUENCE</scope>
    <source>
        <strain evidence="1">CHK181-108</strain>
    </source>
</reference>
<sequence length="218" mass="25500">MIRFYREVDLRSRTAMIEFLKNHFRYYTMNSWNRAQSYACNLKIYRLGLDKAVTDKLFDLLETQESYDAMHDLIEDFNLSHNYRWQAGMNGRSGGYLVLYQGESRPSEYKSYCTNCGQRNFSSVSETGAVCGRCRQAARIDYRTVPKDIFVYPGRGTDDDKDFADWDLDALKSRVKLVQEFDSLADSMVGQAVYFAKHYELCEEEYFVPQSRKVLKAL</sequence>
<dbReference type="EMBL" id="DVLU01000028">
    <property type="protein sequence ID" value="HIT84883.1"/>
    <property type="molecule type" value="Genomic_DNA"/>
</dbReference>